<dbReference type="SUPFAM" id="SSF52540">
    <property type="entry name" value="P-loop containing nucleoside triphosphate hydrolases"/>
    <property type="match status" value="1"/>
</dbReference>
<gene>
    <name evidence="2" type="ORF">PATL70BA_1410</name>
</gene>
<evidence type="ECO:0000313" key="3">
    <source>
        <dbReference type="Proteomes" id="UP000279029"/>
    </source>
</evidence>
<reference evidence="2 3" key="1">
    <citation type="submission" date="2018-09" db="EMBL/GenBank/DDBJ databases">
        <authorList>
            <person name="Postec A."/>
        </authorList>
    </citation>
    <scope>NUCLEOTIDE SEQUENCE [LARGE SCALE GENOMIC DNA]</scope>
    <source>
        <strain evidence="2">70B-A</strain>
    </source>
</reference>
<organism evidence="2 3">
    <name type="scientific">Petrocella atlantisensis</name>
    <dbReference type="NCBI Taxonomy" id="2173034"/>
    <lineage>
        <taxon>Bacteria</taxon>
        <taxon>Bacillati</taxon>
        <taxon>Bacillota</taxon>
        <taxon>Clostridia</taxon>
        <taxon>Lachnospirales</taxon>
        <taxon>Vallitaleaceae</taxon>
        <taxon>Petrocella</taxon>
    </lineage>
</organism>
<name>A0A3P7NVT8_9FIRM</name>
<sequence length="288" mass="32732">MQLNKVIAVWGNPNSGKTALSIKLALELTKQKKNVILIHCDHETPVISTVLPFVTTKDQSLGALLSAMQITQESILKACIPVSGNRNLTVLSYLHGENDRTYAKYSKERIVDLFILIKHLADHIIIDCSSHIGEDLFSRAALELSDQVIRLTSPDLKAISFFDACLPLLGERKYKVGNQLKVLSNVKPEMPRDMVANKFGGIYTELKHSPELERQFYEARFFESLIEKKSNLYVTEVRKLVDLFIDEEDEKPKKTKKVKKINEDVDYRPVKEKKSTLVSLFGKRGEDK</sequence>
<dbReference type="Proteomes" id="UP000279029">
    <property type="component" value="Chromosome"/>
</dbReference>
<accession>A0A3P7NVT8</accession>
<proteinExistence type="predicted"/>
<evidence type="ECO:0000259" key="1">
    <source>
        <dbReference type="Pfam" id="PF13614"/>
    </source>
</evidence>
<protein>
    <recommendedName>
        <fullName evidence="1">AAA domain-containing protein</fullName>
    </recommendedName>
</protein>
<dbReference type="InterPro" id="IPR027417">
    <property type="entry name" value="P-loop_NTPase"/>
</dbReference>
<dbReference type="InterPro" id="IPR025669">
    <property type="entry name" value="AAA_dom"/>
</dbReference>
<feature type="domain" description="AAA" evidence="1">
    <location>
        <begin position="15"/>
        <end position="152"/>
    </location>
</feature>
<dbReference type="EMBL" id="LR130778">
    <property type="protein sequence ID" value="VDN47294.1"/>
    <property type="molecule type" value="Genomic_DNA"/>
</dbReference>
<keyword evidence="3" id="KW-1185">Reference proteome</keyword>
<dbReference type="OrthoDB" id="1705293at2"/>
<dbReference type="KEGG" id="cbar:PATL70BA_1410"/>
<evidence type="ECO:0000313" key="2">
    <source>
        <dbReference type="EMBL" id="VDN47294.1"/>
    </source>
</evidence>
<dbReference type="Pfam" id="PF13614">
    <property type="entry name" value="AAA_31"/>
    <property type="match status" value="1"/>
</dbReference>
<dbReference type="RefSeq" id="WP_125136630.1">
    <property type="nucleotide sequence ID" value="NZ_LR130778.1"/>
</dbReference>
<dbReference type="Gene3D" id="3.40.50.300">
    <property type="entry name" value="P-loop containing nucleotide triphosphate hydrolases"/>
    <property type="match status" value="1"/>
</dbReference>
<dbReference type="AlphaFoldDB" id="A0A3P7NVT8"/>